<reference evidence="4" key="2">
    <citation type="submission" date="2021-04" db="EMBL/GenBank/DDBJ databases">
        <authorList>
            <person name="Dong X."/>
        </authorList>
    </citation>
    <scope>NUCLEOTIDE SEQUENCE</scope>
    <source>
        <strain evidence="4">LLY</strain>
    </source>
</reference>
<evidence type="ECO:0000313" key="4">
    <source>
        <dbReference type="EMBL" id="MCM1987736.1"/>
    </source>
</evidence>
<feature type="transmembrane region" description="Helical" evidence="2">
    <location>
        <begin position="662"/>
        <end position="681"/>
    </location>
</feature>
<dbReference type="RefSeq" id="WP_250869077.1">
    <property type="nucleotide sequence ID" value="NZ_JAGSOI010000067.1"/>
</dbReference>
<name>A0A9E4ZHL4_9EURY</name>
<keyword evidence="2" id="KW-0812">Transmembrane</keyword>
<dbReference type="InterPro" id="IPR006457">
    <property type="entry name" value="S_layer-rel_Mac"/>
</dbReference>
<feature type="region of interest" description="Disordered" evidence="1">
    <location>
        <begin position="609"/>
        <end position="649"/>
    </location>
</feature>
<dbReference type="Proteomes" id="UP001056766">
    <property type="component" value="Unassembled WGS sequence"/>
</dbReference>
<evidence type="ECO:0000313" key="5">
    <source>
        <dbReference type="Proteomes" id="UP001056766"/>
    </source>
</evidence>
<evidence type="ECO:0000256" key="1">
    <source>
        <dbReference type="SAM" id="MobiDB-lite"/>
    </source>
</evidence>
<reference evidence="4" key="1">
    <citation type="journal article" date="2021" name="mSystems">
        <title>Bacteria and Archaea Synergistically Convert Glycine Betaine to Biogenic Methane in the Formosa Cold Seep of the South China Sea.</title>
        <authorList>
            <person name="Li L."/>
            <person name="Zhang W."/>
            <person name="Zhang S."/>
            <person name="Song L."/>
            <person name="Sun Q."/>
            <person name="Zhang H."/>
            <person name="Xiang H."/>
            <person name="Dong X."/>
        </authorList>
    </citation>
    <scope>NUCLEOTIDE SEQUENCE</scope>
    <source>
        <strain evidence="4">LLY</strain>
    </source>
</reference>
<evidence type="ECO:0000259" key="3">
    <source>
        <dbReference type="Pfam" id="PF07752"/>
    </source>
</evidence>
<sequence length="685" mass="76186">MLVFISLILAAGVCSAASVEIRGSPLDTGDVSEISWNATNWPAFYYSMNEAGCAAETLNYENSDSENPAIGAAPTNNVMDKGELTYTTHPYVKKYTVSTKTDATTVNKYYMMPWFSQKYVAIEGDAQKITKLVFEQKGSAEKTLKVGQSWELGKGYNLTVNQLDIDGGKVCLALSKEGVELESKILDTNGEDDKRIFVAKDDFADQEDAVYFVTYVDEAFKGTSDCFIILKYTWLIDKDDVTTIEVDDEFGALKCTEVAEDRITLANDEKITLEMGDTIPLTDDWYFKVSRAGKGTDGGYLFYPAKKVTTPGKYEIRGSPLDTGDVSEISWNATNWPAFYYSMNEAGSAAETLSYENSDPENPAIGAAPTNNVMDKGELTYTTHPYVKKYTVSTKTDATTVNKYYMMPWFSQKYVAIEGDAQKITKLVFEQKGSAEKTLKVGQSWELGKGYNLTVNQLDIDGGKVWLALSKEGVELESKILDTNGEDDKRIFVAKDDFADKEDAVYFVTYVDEAFKGTSDCFIILKYTWLIDKDDVTTIEVDDEFGALKCTEVSEDKITLSNDQEITLEMGDTIDLTDDWYFKVSKAGKGTDEGYLFYPAKKLTIEDKTASQEVAEEIPDKTETTDTESGSTILEGETSEELSKPDVEETEEFAVKVDDENVMPAFTLLSAISGVLAVFFFSKRR</sequence>
<keyword evidence="2" id="KW-1133">Transmembrane helix</keyword>
<proteinExistence type="predicted"/>
<gene>
    <name evidence="4" type="ORF">KDK67_12225</name>
</gene>
<feature type="domain" description="S-layer family duplication" evidence="3">
    <location>
        <begin position="327"/>
        <end position="585"/>
    </location>
</feature>
<keyword evidence="2" id="KW-0472">Membrane</keyword>
<keyword evidence="5" id="KW-1185">Reference proteome</keyword>
<dbReference type="AlphaFoldDB" id="A0A9E4ZHL4"/>
<evidence type="ECO:0000256" key="2">
    <source>
        <dbReference type="SAM" id="Phobius"/>
    </source>
</evidence>
<dbReference type="Gene3D" id="2.60.98.40">
    <property type="match status" value="2"/>
</dbReference>
<protein>
    <recommendedName>
        <fullName evidence="3">S-layer family duplication domain-containing protein</fullName>
    </recommendedName>
</protein>
<comment type="caution">
    <text evidence="4">The sequence shown here is derived from an EMBL/GenBank/DDBJ whole genome shotgun (WGS) entry which is preliminary data.</text>
</comment>
<dbReference type="EMBL" id="JAGSOI010000067">
    <property type="protein sequence ID" value="MCM1987736.1"/>
    <property type="molecule type" value="Genomic_DNA"/>
</dbReference>
<feature type="domain" description="S-layer family duplication" evidence="3">
    <location>
        <begin position="32"/>
        <end position="290"/>
    </location>
</feature>
<dbReference type="Pfam" id="PF07752">
    <property type="entry name" value="S-layer"/>
    <property type="match status" value="2"/>
</dbReference>
<dbReference type="Gene3D" id="2.60.40.4190">
    <property type="match status" value="2"/>
</dbReference>
<dbReference type="NCBIfam" id="TIGR01567">
    <property type="entry name" value="S_layer_rel_Mac"/>
    <property type="match status" value="2"/>
</dbReference>
<organism evidence="4 5">
    <name type="scientific">Methanococcoides seepicolus</name>
    <dbReference type="NCBI Taxonomy" id="2828780"/>
    <lineage>
        <taxon>Archaea</taxon>
        <taxon>Methanobacteriati</taxon>
        <taxon>Methanobacteriota</taxon>
        <taxon>Stenosarchaea group</taxon>
        <taxon>Methanomicrobia</taxon>
        <taxon>Methanosarcinales</taxon>
        <taxon>Methanosarcinaceae</taxon>
        <taxon>Methanococcoides</taxon>
    </lineage>
</organism>
<accession>A0A9E4ZHL4</accession>